<dbReference type="InterPro" id="IPR032675">
    <property type="entry name" value="LRR_dom_sf"/>
</dbReference>
<keyword evidence="2" id="KW-1185">Reference proteome</keyword>
<dbReference type="InterPro" id="IPR026906">
    <property type="entry name" value="LRR_5"/>
</dbReference>
<accession>A0ABV1E3N8</accession>
<dbReference type="RefSeq" id="WP_349220372.1">
    <property type="nucleotide sequence ID" value="NZ_JBBMFD010000022.1"/>
</dbReference>
<gene>
    <name evidence="1" type="ORF">WMO26_10875</name>
</gene>
<evidence type="ECO:0000313" key="1">
    <source>
        <dbReference type="EMBL" id="MEQ2441330.1"/>
    </source>
</evidence>
<name>A0ABV1E3N8_9FIRM</name>
<organism evidence="1 2">
    <name type="scientific">Solibaculum intestinale</name>
    <dbReference type="NCBI Taxonomy" id="3133165"/>
    <lineage>
        <taxon>Bacteria</taxon>
        <taxon>Bacillati</taxon>
        <taxon>Bacillota</taxon>
        <taxon>Clostridia</taxon>
        <taxon>Eubacteriales</taxon>
        <taxon>Oscillospiraceae</taxon>
        <taxon>Solibaculum</taxon>
    </lineage>
</organism>
<dbReference type="EMBL" id="JBBMFD010000022">
    <property type="protein sequence ID" value="MEQ2441330.1"/>
    <property type="molecule type" value="Genomic_DNA"/>
</dbReference>
<dbReference type="Gene3D" id="3.80.10.10">
    <property type="entry name" value="Ribonuclease Inhibitor"/>
    <property type="match status" value="1"/>
</dbReference>
<dbReference type="Pfam" id="PF13306">
    <property type="entry name" value="LRR_5"/>
    <property type="match status" value="1"/>
</dbReference>
<evidence type="ECO:0000313" key="2">
    <source>
        <dbReference type="Proteomes" id="UP001489509"/>
    </source>
</evidence>
<protein>
    <submittedName>
        <fullName evidence="1">Leucine-rich repeat protein</fullName>
    </submittedName>
</protein>
<dbReference type="Proteomes" id="UP001489509">
    <property type="component" value="Unassembled WGS sequence"/>
</dbReference>
<sequence>MLFEQNEKGMALLIAAVMVGMMIPATVFAAANTEYFDVNGIFYKIVGENAKTVEVVHPKRLAGGSIGTSSDSGKIEVPAKVEHAESEYSVVGIGMEAFYKADFTGIVLPEGLEYSNNRAFYGSKLTTIHIPSTVETIGTINKNPTSGLYAVNPVFNDSDDVVKLTSITFAPGSQLRAIGGGAFQGHRYNVDRLAGVIIND</sequence>
<comment type="caution">
    <text evidence="1">The sequence shown here is derived from an EMBL/GenBank/DDBJ whole genome shotgun (WGS) entry which is preliminary data.</text>
</comment>
<proteinExistence type="predicted"/>
<reference evidence="1 2" key="1">
    <citation type="submission" date="2024-03" db="EMBL/GenBank/DDBJ databases">
        <title>Human intestinal bacterial collection.</title>
        <authorList>
            <person name="Pauvert C."/>
            <person name="Hitch T.C.A."/>
            <person name="Clavel T."/>
        </authorList>
    </citation>
    <scope>NUCLEOTIDE SEQUENCE [LARGE SCALE GENOMIC DNA]</scope>
    <source>
        <strain evidence="1 2">CLA-JM-H44</strain>
    </source>
</reference>